<evidence type="ECO:0000256" key="4">
    <source>
        <dbReference type="ARBA" id="ARBA00022917"/>
    </source>
</evidence>
<evidence type="ECO:0000313" key="11">
    <source>
        <dbReference type="EMBL" id="ABD39861.1"/>
    </source>
</evidence>
<proteinExistence type="inferred from homology"/>
<gene>
    <name evidence="5" type="primary">gatD</name>
    <name evidence="11" type="ordered locus">Mhun_0083</name>
</gene>
<evidence type="ECO:0000256" key="8">
    <source>
        <dbReference type="RuleBase" id="RU004457"/>
    </source>
</evidence>
<dbReference type="InParanoid" id="Q2FR17"/>
<evidence type="ECO:0000256" key="2">
    <source>
        <dbReference type="ARBA" id="ARBA00022741"/>
    </source>
</evidence>
<dbReference type="GO" id="GO:0006412">
    <property type="term" value="P:translation"/>
    <property type="evidence" value="ECO:0007669"/>
    <property type="project" value="UniProtKB-UniRule"/>
</dbReference>
<dbReference type="AlphaFoldDB" id="Q2FR17"/>
<feature type="domain" description="Asparaginase/glutaminase C-terminal" evidence="10">
    <location>
        <begin position="287"/>
        <end position="396"/>
    </location>
</feature>
<dbReference type="Gene3D" id="3.40.50.1170">
    <property type="entry name" value="L-asparaginase, N-terminal domain"/>
    <property type="match status" value="1"/>
</dbReference>
<keyword evidence="3 5" id="KW-0067">ATP-binding</keyword>
<dbReference type="EnsemblBacteria" id="ABD39861">
    <property type="protein sequence ID" value="ABD39861"/>
    <property type="gene ID" value="Mhun_0083"/>
</dbReference>
<dbReference type="InterPro" id="IPR020827">
    <property type="entry name" value="Asparaginase/glutaminase_AS1"/>
</dbReference>
<dbReference type="Gene3D" id="2.30.30.520">
    <property type="match status" value="1"/>
</dbReference>
<feature type="active site" evidence="5 7">
    <location>
        <position position="158"/>
    </location>
</feature>
<feature type="active site" evidence="5">
    <location>
        <position position="159"/>
    </location>
</feature>
<dbReference type="OrthoDB" id="371959at2157"/>
<accession>Q2FR17</accession>
<evidence type="ECO:0000256" key="3">
    <source>
        <dbReference type="ARBA" id="ARBA00022840"/>
    </source>
</evidence>
<evidence type="ECO:0000256" key="1">
    <source>
        <dbReference type="ARBA" id="ARBA00022598"/>
    </source>
</evidence>
<dbReference type="Proteomes" id="UP000001941">
    <property type="component" value="Chromosome"/>
</dbReference>
<dbReference type="SUPFAM" id="SSF141300">
    <property type="entry name" value="GatD N-terminal domain-like"/>
    <property type="match status" value="1"/>
</dbReference>
<dbReference type="InterPro" id="IPR037222">
    <property type="entry name" value="GatD_N_sf"/>
</dbReference>
<keyword evidence="4 5" id="KW-0648">Protein biosynthesis</keyword>
<dbReference type="InterPro" id="IPR006033">
    <property type="entry name" value="AsnA_fam"/>
</dbReference>
<dbReference type="SMART" id="SM00870">
    <property type="entry name" value="Asparaginase"/>
    <property type="match status" value="1"/>
</dbReference>
<feature type="active site" evidence="5">
    <location>
        <position position="235"/>
    </location>
</feature>
<evidence type="ECO:0000256" key="5">
    <source>
        <dbReference type="HAMAP-Rule" id="MF_00586"/>
    </source>
</evidence>
<dbReference type="InterPro" id="IPR027473">
    <property type="entry name" value="L-asparaginase_C"/>
</dbReference>
<keyword evidence="2 5" id="KW-0547">Nucleotide-binding</keyword>
<dbReference type="InterPro" id="IPR027475">
    <property type="entry name" value="Asparaginase/glutaminase_AS2"/>
</dbReference>
<dbReference type="GO" id="GO:0006450">
    <property type="term" value="P:regulation of translational fidelity"/>
    <property type="evidence" value="ECO:0007669"/>
    <property type="project" value="InterPro"/>
</dbReference>
<feature type="domain" description="L-asparaginase N-terminal" evidence="9">
    <location>
        <begin position="73"/>
        <end position="257"/>
    </location>
</feature>
<dbReference type="PANTHER" id="PTHR11707">
    <property type="entry name" value="L-ASPARAGINASE"/>
    <property type="match status" value="1"/>
</dbReference>
<dbReference type="KEGG" id="mhu:Mhun_0083"/>
<keyword evidence="12" id="KW-1185">Reference proteome</keyword>
<dbReference type="EMBL" id="CP000254">
    <property type="protein sequence ID" value="ABD39861.1"/>
    <property type="molecule type" value="Genomic_DNA"/>
</dbReference>
<dbReference type="EC" id="6.3.5.-" evidence="5 8"/>
<dbReference type="InterPro" id="IPR011878">
    <property type="entry name" value="GatD"/>
</dbReference>
<dbReference type="GeneID" id="3922196"/>
<dbReference type="InterPro" id="IPR037152">
    <property type="entry name" value="L-asparaginase_N_sf"/>
</dbReference>
<dbReference type="HAMAP" id="MF_00586">
    <property type="entry name" value="GatD"/>
    <property type="match status" value="1"/>
</dbReference>
<comment type="subunit">
    <text evidence="5 8">Heterodimer of GatD and GatE.</text>
</comment>
<dbReference type="PRINTS" id="PR00139">
    <property type="entry name" value="ASNGLNASE"/>
</dbReference>
<evidence type="ECO:0000259" key="10">
    <source>
        <dbReference type="Pfam" id="PF17763"/>
    </source>
</evidence>
<protein>
    <recommendedName>
        <fullName evidence="5 8">Glutamyl-tRNA(Gln) amidotransferase subunit D</fullName>
        <shortName evidence="5">Glu-ADT subunit D</shortName>
        <ecNumber evidence="5 8">6.3.5.-</ecNumber>
    </recommendedName>
</protein>
<dbReference type="PIRSF" id="PIRSF001220">
    <property type="entry name" value="L-ASNase_gatD"/>
    <property type="match status" value="1"/>
</dbReference>
<dbReference type="InterPro" id="IPR040919">
    <property type="entry name" value="Asparaginase_C"/>
</dbReference>
<dbReference type="GO" id="GO:0004067">
    <property type="term" value="F:asparaginase activity"/>
    <property type="evidence" value="ECO:0007669"/>
    <property type="project" value="UniProtKB-UniRule"/>
</dbReference>
<dbReference type="RefSeq" id="WP_011447157.1">
    <property type="nucleotide sequence ID" value="NC_007796.1"/>
</dbReference>
<dbReference type="GO" id="GO:0005524">
    <property type="term" value="F:ATP binding"/>
    <property type="evidence" value="ECO:0007669"/>
    <property type="project" value="UniProtKB-KW"/>
</dbReference>
<dbReference type="InterPro" id="IPR036152">
    <property type="entry name" value="Asp/glu_Ase-like_sf"/>
</dbReference>
<dbReference type="Gene3D" id="3.40.50.40">
    <property type="match status" value="1"/>
</dbReference>
<dbReference type="CDD" id="cd08962">
    <property type="entry name" value="GatD"/>
    <property type="match status" value="1"/>
</dbReference>
<dbReference type="SUPFAM" id="SSF53774">
    <property type="entry name" value="Glutaminase/Asparaginase"/>
    <property type="match status" value="1"/>
</dbReference>
<organism evidence="11 12">
    <name type="scientific">Methanospirillum hungatei JF-1 (strain ATCC 27890 / DSM 864 / NBRC 100397 / JF-1)</name>
    <dbReference type="NCBI Taxonomy" id="323259"/>
    <lineage>
        <taxon>Archaea</taxon>
        <taxon>Methanobacteriati</taxon>
        <taxon>Methanobacteriota</taxon>
        <taxon>Stenosarchaea group</taxon>
        <taxon>Methanomicrobia</taxon>
        <taxon>Methanomicrobiales</taxon>
        <taxon>Methanospirillaceae</taxon>
        <taxon>Methanospirillum</taxon>
    </lineage>
</organism>
<sequence>MSTTFETGDLVRCTLQGCSCEGTYITTRDGMATVKLTSGYNIGVPEESLTKTGSSEMAEPQEVEIIQDTTLPKVSIVSTGGTIASKIDYRTGAVTSQFRATDILNAIPGLASLAQFSAVQLCNILSENMTPAIWQQLARAIYDEIRSGAQGILVTHGTDTMAYSAAAMSFMIKTPVPVVFVGSQRSADRPSSDNVMNGMCAVKTALSDLGEVVVVMHGTTSDDVCAIHRGTRVRKMHTSRRDAFQTIGDGVIGSVTYPSLDVSLASHAVKRGNGEPELKDHLEEKCAIIWYYPGMDPALLSAWSGYKGIVLAGTGLGHCGTDMIARIREMSAAGTLFVMTSQCLHGRICDRVYDTGRDLLGAGVIEGEDMLPEVALVKLMWVLGNSSSLSEARLMMTQNLAGEITRRSSV</sequence>
<name>Q2FR17_METHJ</name>
<dbReference type="PANTHER" id="PTHR11707:SF28">
    <property type="entry name" value="60 KDA LYSOPHOSPHOLIPASE"/>
    <property type="match status" value="1"/>
</dbReference>
<dbReference type="eggNOG" id="arCOG01924">
    <property type="taxonomic scope" value="Archaea"/>
</dbReference>
<dbReference type="NCBIfam" id="TIGR02153">
    <property type="entry name" value="gatD_arch"/>
    <property type="match status" value="1"/>
</dbReference>
<dbReference type="PROSITE" id="PS00917">
    <property type="entry name" value="ASN_GLN_ASE_2"/>
    <property type="match status" value="1"/>
</dbReference>
<dbReference type="NCBIfam" id="TIGR00519">
    <property type="entry name" value="asnASE_I"/>
    <property type="match status" value="1"/>
</dbReference>
<feature type="active site" evidence="5 6">
    <location>
        <position position="82"/>
    </location>
</feature>
<dbReference type="STRING" id="323259.Mhun_0083"/>
<dbReference type="PIRSF" id="PIRSF500175">
    <property type="entry name" value="Glu_ADT_D"/>
    <property type="match status" value="1"/>
</dbReference>
<evidence type="ECO:0000256" key="7">
    <source>
        <dbReference type="PROSITE-ProRule" id="PRU10100"/>
    </source>
</evidence>
<dbReference type="InterPro" id="IPR027474">
    <property type="entry name" value="L-asparaginase_N"/>
</dbReference>
<comment type="catalytic activity">
    <reaction evidence="5 8">
        <text>L-glutamyl-tRNA(Gln) + L-glutamine + ATP + H2O = L-glutaminyl-tRNA(Gln) + L-glutamate + ADP + phosphate + H(+)</text>
        <dbReference type="Rhea" id="RHEA:17521"/>
        <dbReference type="Rhea" id="RHEA-COMP:9681"/>
        <dbReference type="Rhea" id="RHEA-COMP:9684"/>
        <dbReference type="ChEBI" id="CHEBI:15377"/>
        <dbReference type="ChEBI" id="CHEBI:15378"/>
        <dbReference type="ChEBI" id="CHEBI:29985"/>
        <dbReference type="ChEBI" id="CHEBI:30616"/>
        <dbReference type="ChEBI" id="CHEBI:43474"/>
        <dbReference type="ChEBI" id="CHEBI:58359"/>
        <dbReference type="ChEBI" id="CHEBI:78520"/>
        <dbReference type="ChEBI" id="CHEBI:78521"/>
        <dbReference type="ChEBI" id="CHEBI:456216"/>
    </reaction>
</comment>
<evidence type="ECO:0000313" key="12">
    <source>
        <dbReference type="Proteomes" id="UP000001941"/>
    </source>
</evidence>
<dbReference type="Pfam" id="PF17763">
    <property type="entry name" value="Asparaginase_C"/>
    <property type="match status" value="1"/>
</dbReference>
<dbReference type="GO" id="GO:0050567">
    <property type="term" value="F:glutaminyl-tRNA synthase (glutamine-hydrolyzing) activity"/>
    <property type="evidence" value="ECO:0007669"/>
    <property type="project" value="UniProtKB-UniRule"/>
</dbReference>
<dbReference type="InterPro" id="IPR006034">
    <property type="entry name" value="Asparaginase/glutaminase-like"/>
</dbReference>
<dbReference type="PROSITE" id="PS51732">
    <property type="entry name" value="ASN_GLN_ASE_3"/>
    <property type="match status" value="1"/>
</dbReference>
<evidence type="ECO:0000259" key="9">
    <source>
        <dbReference type="Pfam" id="PF00710"/>
    </source>
</evidence>
<comment type="similarity">
    <text evidence="5 8">Belongs to the asparaginase 1 family. GatD subfamily.</text>
</comment>
<dbReference type="FunCoup" id="Q2FR17">
    <property type="interactions" value="36"/>
</dbReference>
<dbReference type="HOGENOM" id="CLU_019134_2_1_2"/>
<dbReference type="Pfam" id="PF00710">
    <property type="entry name" value="Asparaginase"/>
    <property type="match status" value="1"/>
</dbReference>
<dbReference type="PROSITE" id="PS00144">
    <property type="entry name" value="ASN_GLN_ASE_1"/>
    <property type="match status" value="1"/>
</dbReference>
<reference evidence="12" key="1">
    <citation type="journal article" date="2016" name="Stand. Genomic Sci.">
        <title>Complete genome sequence of Methanospirillum hungatei type strain JF1.</title>
        <authorList>
            <person name="Gunsalus R.P."/>
            <person name="Cook L.E."/>
            <person name="Crable B."/>
            <person name="Rohlin L."/>
            <person name="McDonald E."/>
            <person name="Mouttaki H."/>
            <person name="Sieber J.R."/>
            <person name="Poweleit N."/>
            <person name="Zhou H."/>
            <person name="Lapidus A.L."/>
            <person name="Daligault H.E."/>
            <person name="Land M."/>
            <person name="Gilna P."/>
            <person name="Ivanova N."/>
            <person name="Kyrpides N."/>
            <person name="Culley D.E."/>
            <person name="McInerney M.J."/>
        </authorList>
    </citation>
    <scope>NUCLEOTIDE SEQUENCE [LARGE SCALE GENOMIC DNA]</scope>
    <source>
        <strain evidence="12">ATCC 27890 / DSM 864 / NBRC 100397 / JF-1</strain>
    </source>
</reference>
<dbReference type="NCBIfam" id="NF003217">
    <property type="entry name" value="PRK04183.1"/>
    <property type="match status" value="1"/>
</dbReference>
<dbReference type="GO" id="GO:0006520">
    <property type="term" value="P:amino acid metabolic process"/>
    <property type="evidence" value="ECO:0007669"/>
    <property type="project" value="InterPro"/>
</dbReference>
<keyword evidence="1 5" id="KW-0436">Ligase</keyword>
<comment type="function">
    <text evidence="5 8">Allows the formation of correctly charged Gln-tRNA(Gln) through the transamidation of misacylated Glu-tRNA(Gln) in organisms which lack glutaminyl-tRNA synthetase. The reaction takes place in the presence of glutamine and ATP through an activated gamma-phospho-Glu-tRNA(Gln). The GatDE system is specific for glutamate and does not act on aspartate.</text>
</comment>
<evidence type="ECO:0000256" key="6">
    <source>
        <dbReference type="PROSITE-ProRule" id="PRU10099"/>
    </source>
</evidence>